<dbReference type="OrthoDB" id="10054429at2759"/>
<keyword evidence="4 7" id="KW-1133">Transmembrane helix</keyword>
<dbReference type="GO" id="GO:0022857">
    <property type="term" value="F:transmembrane transporter activity"/>
    <property type="evidence" value="ECO:0007669"/>
    <property type="project" value="InterPro"/>
</dbReference>
<comment type="subcellular location">
    <subcellularLocation>
        <location evidence="1">Membrane</location>
        <topology evidence="1">Multi-pass membrane protein</topology>
    </subcellularLocation>
</comment>
<feature type="transmembrane region" description="Helical" evidence="7">
    <location>
        <begin position="410"/>
        <end position="428"/>
    </location>
</feature>
<feature type="transmembrane region" description="Helical" evidence="7">
    <location>
        <begin position="434"/>
        <end position="452"/>
    </location>
</feature>
<feature type="transmembrane region" description="Helical" evidence="7">
    <location>
        <begin position="358"/>
        <end position="377"/>
    </location>
</feature>
<organism evidence="8">
    <name type="scientific">Trichophyton rubrum CBS 288.86</name>
    <dbReference type="NCBI Taxonomy" id="1215330"/>
    <lineage>
        <taxon>Eukaryota</taxon>
        <taxon>Fungi</taxon>
        <taxon>Dikarya</taxon>
        <taxon>Ascomycota</taxon>
        <taxon>Pezizomycotina</taxon>
        <taxon>Eurotiomycetes</taxon>
        <taxon>Eurotiomycetidae</taxon>
        <taxon>Onygenales</taxon>
        <taxon>Arthrodermataceae</taxon>
        <taxon>Trichophyton</taxon>
    </lineage>
</organism>
<keyword evidence="2" id="KW-0813">Transport</keyword>
<keyword evidence="5 7" id="KW-0472">Membrane</keyword>
<dbReference type="Gene3D" id="1.20.1740.10">
    <property type="entry name" value="Amino acid/polyamine transporter I"/>
    <property type="match status" value="1"/>
</dbReference>
<dbReference type="PROSITE" id="PS00218">
    <property type="entry name" value="AMINO_ACID_PERMEASE_1"/>
    <property type="match status" value="1"/>
</dbReference>
<dbReference type="PANTHER" id="PTHR45649:SF10">
    <property type="entry name" value="AMINO ACID TRANSPORTER (EUROFUNG)"/>
    <property type="match status" value="1"/>
</dbReference>
<evidence type="ECO:0000256" key="1">
    <source>
        <dbReference type="ARBA" id="ARBA00004141"/>
    </source>
</evidence>
<feature type="transmembrane region" description="Helical" evidence="7">
    <location>
        <begin position="264"/>
        <end position="283"/>
    </location>
</feature>
<protein>
    <recommendedName>
        <fullName evidence="9">Amino acid permease</fullName>
    </recommendedName>
</protein>
<gene>
    <name evidence="8" type="ORF">H103_08400</name>
</gene>
<evidence type="ECO:0000256" key="3">
    <source>
        <dbReference type="ARBA" id="ARBA00022692"/>
    </source>
</evidence>
<feature type="transmembrane region" description="Helical" evidence="7">
    <location>
        <begin position="193"/>
        <end position="215"/>
    </location>
</feature>
<reference evidence="8" key="1">
    <citation type="submission" date="2014-02" db="EMBL/GenBank/DDBJ databases">
        <title>The Genome Sequence of Trichophyton rubrum (morphotype fischeri) CBS 288.86.</title>
        <authorList>
            <consortium name="The Broad Institute Genomics Platform"/>
            <person name="Cuomo C.A."/>
            <person name="White T.C."/>
            <person name="Graser Y."/>
            <person name="Martinez-Rossi N."/>
            <person name="Heitman J."/>
            <person name="Young S.K."/>
            <person name="Zeng Q."/>
            <person name="Gargeya S."/>
            <person name="Abouelleil A."/>
            <person name="Alvarado L."/>
            <person name="Chapman S.B."/>
            <person name="Gainer-Dewar J."/>
            <person name="Goldberg J."/>
            <person name="Griggs A."/>
            <person name="Gujja S."/>
            <person name="Hansen M."/>
            <person name="Howarth C."/>
            <person name="Imamovic A."/>
            <person name="Larimer J."/>
            <person name="Martinez D."/>
            <person name="Murphy C."/>
            <person name="Pearson M.D."/>
            <person name="Persinoti G."/>
            <person name="Poon T."/>
            <person name="Priest M."/>
            <person name="Roberts A.D."/>
            <person name="Saif S."/>
            <person name="Shea T.D."/>
            <person name="Sykes S.N."/>
            <person name="Wortman J."/>
            <person name="Nusbaum C."/>
            <person name="Birren B."/>
        </authorList>
    </citation>
    <scope>NUCLEOTIDE SEQUENCE [LARGE SCALE GENOMIC DNA]</scope>
    <source>
        <strain evidence="8">CBS 288.86</strain>
    </source>
</reference>
<dbReference type="GO" id="GO:0016020">
    <property type="term" value="C:membrane"/>
    <property type="evidence" value="ECO:0007669"/>
    <property type="project" value="UniProtKB-SubCell"/>
</dbReference>
<dbReference type="EMBL" id="KK207940">
    <property type="protein sequence ID" value="EZF47630.1"/>
    <property type="molecule type" value="Genomic_DNA"/>
</dbReference>
<sequence>MMDSNLTTAFQTPPKQDREGSGDKKTADKGIRTVNSSSMATIQDDDERLLARIGYKQEMRREFSKWSTISYAISILGVLGSVPATFGQPLSAGGPATAVWCWLIGSVMAMCIGSSVAELVSAYPTAGGMYFVTKHVVPKDQVPIFAWIQGWCNLLGQTAGVSSVAYTVSQMLLAAASMNSNLDDKGNYSFKPTALQTVLLSIALLCIMGIICSLTTKSLHRIILWFAPINILASIGICIALLVLTPNKQSAHWVFTNVTDGSGWHSKAFSFLLGFIAVAWTMTDYDGTTHMSEETHDAAVRGPVAIQTAVVVSGAFGWMLTVTMCFCITDLEAVLKSPTGLPAAQIFLDAGGKTGGTIMWAFAILVQFFTGCSAMLADTRMAYAFARDDALPFSKVLATVNPYTLTPVNAVWFVVFFSVCLNCIAIGSTETASSIFSITAPCLDLSYIDVILAHRLYKNKVKFIEGPFTLGSWGATINWISISWVLFISIVLFFPPIQPVTPQNMNYASVVVTFIALFALSWWWLSARKRYTGPRTKELLEEVPSEDFDTGPYGSFGA</sequence>
<feature type="transmembrane region" description="Helical" evidence="7">
    <location>
        <begin position="222"/>
        <end position="244"/>
    </location>
</feature>
<feature type="compositionally biased region" description="Polar residues" evidence="6">
    <location>
        <begin position="1"/>
        <end position="14"/>
    </location>
</feature>
<accession>A0A022VNK7</accession>
<evidence type="ECO:0000313" key="8">
    <source>
        <dbReference type="EMBL" id="EZF47630.1"/>
    </source>
</evidence>
<feature type="transmembrane region" description="Helical" evidence="7">
    <location>
        <begin position="97"/>
        <end position="123"/>
    </location>
</feature>
<proteinExistence type="predicted"/>
<keyword evidence="3 7" id="KW-0812">Transmembrane</keyword>
<feature type="transmembrane region" description="Helical" evidence="7">
    <location>
        <begin position="66"/>
        <end position="85"/>
    </location>
</feature>
<evidence type="ECO:0000256" key="4">
    <source>
        <dbReference type="ARBA" id="ARBA00022989"/>
    </source>
</evidence>
<dbReference type="PANTHER" id="PTHR45649">
    <property type="entry name" value="AMINO-ACID PERMEASE BAT1"/>
    <property type="match status" value="1"/>
</dbReference>
<evidence type="ECO:0008006" key="9">
    <source>
        <dbReference type="Google" id="ProtNLM"/>
    </source>
</evidence>
<dbReference type="HOGENOM" id="CLU_004495_0_1_1"/>
<evidence type="ECO:0000256" key="2">
    <source>
        <dbReference type="ARBA" id="ARBA00022448"/>
    </source>
</evidence>
<evidence type="ECO:0000256" key="6">
    <source>
        <dbReference type="SAM" id="MobiDB-lite"/>
    </source>
</evidence>
<evidence type="ECO:0000256" key="5">
    <source>
        <dbReference type="ARBA" id="ARBA00023136"/>
    </source>
</evidence>
<feature type="transmembrane region" description="Helical" evidence="7">
    <location>
        <begin position="144"/>
        <end position="173"/>
    </location>
</feature>
<dbReference type="InterPro" id="IPR002293">
    <property type="entry name" value="AA/rel_permease1"/>
</dbReference>
<feature type="compositionally biased region" description="Basic and acidic residues" evidence="6">
    <location>
        <begin position="15"/>
        <end position="31"/>
    </location>
</feature>
<dbReference type="AlphaFoldDB" id="A0A022VNK7"/>
<feature type="transmembrane region" description="Helical" evidence="7">
    <location>
        <begin position="473"/>
        <end position="494"/>
    </location>
</feature>
<dbReference type="GO" id="GO:0006865">
    <property type="term" value="P:amino acid transport"/>
    <property type="evidence" value="ECO:0007669"/>
    <property type="project" value="InterPro"/>
</dbReference>
<dbReference type="InterPro" id="IPR004840">
    <property type="entry name" value="Amino_acid_permease_CS"/>
</dbReference>
<feature type="transmembrane region" description="Helical" evidence="7">
    <location>
        <begin position="506"/>
        <end position="525"/>
    </location>
</feature>
<feature type="region of interest" description="Disordered" evidence="6">
    <location>
        <begin position="1"/>
        <end position="35"/>
    </location>
</feature>
<evidence type="ECO:0000256" key="7">
    <source>
        <dbReference type="SAM" id="Phobius"/>
    </source>
</evidence>
<dbReference type="PIRSF" id="PIRSF006060">
    <property type="entry name" value="AA_transporter"/>
    <property type="match status" value="1"/>
</dbReference>
<feature type="transmembrane region" description="Helical" evidence="7">
    <location>
        <begin position="304"/>
        <end position="331"/>
    </location>
</feature>
<dbReference type="Proteomes" id="UP000023758">
    <property type="component" value="Unassembled WGS sequence"/>
</dbReference>
<dbReference type="Pfam" id="PF13520">
    <property type="entry name" value="AA_permease_2"/>
    <property type="match status" value="1"/>
</dbReference>
<name>A0A022VNK7_TRIRU</name>